<dbReference type="InterPro" id="IPR045864">
    <property type="entry name" value="aa-tRNA-synth_II/BPL/LPL"/>
</dbReference>
<dbReference type="Gene3D" id="3.30.930.10">
    <property type="entry name" value="Bira Bifunctional Protein, Domain 2"/>
    <property type="match status" value="1"/>
</dbReference>
<gene>
    <name evidence="3" type="primary">hisZ</name>
    <name evidence="3" type="ORF">TEGL_18180</name>
</gene>
<keyword evidence="1" id="KW-0368">Histidine biosynthesis</keyword>
<dbReference type="PANTHER" id="PTHR43707">
    <property type="entry name" value="HISTIDYL-TRNA SYNTHETASE"/>
    <property type="match status" value="1"/>
</dbReference>
<keyword evidence="1" id="KW-0028">Amino-acid biosynthesis</keyword>
<dbReference type="RefSeq" id="WP_018591164.1">
    <property type="nucleotide sequence ID" value="NZ_CP117523.1"/>
</dbReference>
<keyword evidence="4" id="KW-1185">Reference proteome</keyword>
<dbReference type="InterPro" id="IPR041715">
    <property type="entry name" value="HisRS-like_core"/>
</dbReference>
<dbReference type="Proteomes" id="UP001348492">
    <property type="component" value="Chromosome"/>
</dbReference>
<organism evidence="3 4">
    <name type="scientific">Terrisporobacter glycolicus ATCC 14880 = DSM 1288</name>
    <dbReference type="NCBI Taxonomy" id="1121315"/>
    <lineage>
        <taxon>Bacteria</taxon>
        <taxon>Bacillati</taxon>
        <taxon>Bacillota</taxon>
        <taxon>Clostridia</taxon>
        <taxon>Peptostreptococcales</taxon>
        <taxon>Peptostreptococcaceae</taxon>
        <taxon>Terrisporobacter</taxon>
    </lineage>
</organism>
<sequence length="314" mass="36823">MKYLSIENELNYSKKRYEFTKEIEYIFVKNNYIQIKPSIFEDYDNFTSINKRIPTESMVKVVNDKILVLRPDITTSIIKSLIPKWEDNLVLKLFYHSTVYKNENKEGIKEIRQFGCEYLGEKSIKADSEIVNMSLDILKKFGGNFILEIGSSNYINGLLGELNIKEYQENKLKNLILRKNKIELRDYIEKYNINEEIKEIIYNLFELNGGIDQVISKARKFYTNDLMNKGLKELEEISILLKKSEYKKYTNCDLSMVGKFDYYEGIMIKGYYANVYKEILSGGRYDSLTEEFGKRVPAIGFCIDVDGLMEASKR</sequence>
<feature type="domain" description="Class II Histidinyl-tRNA synthetase (HisRS)-like catalytic core" evidence="2">
    <location>
        <begin position="14"/>
        <end position="307"/>
    </location>
</feature>
<accession>A0ABZ2EUX5</accession>
<dbReference type="PIRSF" id="PIRSF001549">
    <property type="entry name" value="His-tRNA_synth"/>
    <property type="match status" value="1"/>
</dbReference>
<name>A0ABZ2EUX5_9FIRM</name>
<dbReference type="SUPFAM" id="SSF55681">
    <property type="entry name" value="Class II aaRS and biotin synthetases"/>
    <property type="match status" value="1"/>
</dbReference>
<keyword evidence="3" id="KW-0808">Transferase</keyword>
<dbReference type="EMBL" id="CP117523">
    <property type="protein sequence ID" value="WWD83408.1"/>
    <property type="molecule type" value="Genomic_DNA"/>
</dbReference>
<dbReference type="PANTHER" id="PTHR43707:SF6">
    <property type="entry name" value="ATP PHOSPHORIBOSYLTRANSFERASE REGULATORY SUBUNIT"/>
    <property type="match status" value="1"/>
</dbReference>
<evidence type="ECO:0000256" key="1">
    <source>
        <dbReference type="ARBA" id="ARBA00023102"/>
    </source>
</evidence>
<dbReference type="GO" id="GO:0016757">
    <property type="term" value="F:glycosyltransferase activity"/>
    <property type="evidence" value="ECO:0007669"/>
    <property type="project" value="UniProtKB-KW"/>
</dbReference>
<proteinExistence type="predicted"/>
<protein>
    <submittedName>
        <fullName evidence="3">ATP phosphoribosyltransferase regulatory subunit</fullName>
    </submittedName>
</protein>
<dbReference type="InterPro" id="IPR004516">
    <property type="entry name" value="HisRS/HisZ"/>
</dbReference>
<dbReference type="Pfam" id="PF13393">
    <property type="entry name" value="tRNA-synt_His"/>
    <property type="match status" value="1"/>
</dbReference>
<keyword evidence="3" id="KW-0328">Glycosyltransferase</keyword>
<evidence type="ECO:0000313" key="4">
    <source>
        <dbReference type="Proteomes" id="UP001348492"/>
    </source>
</evidence>
<evidence type="ECO:0000313" key="3">
    <source>
        <dbReference type="EMBL" id="WWD83408.1"/>
    </source>
</evidence>
<reference evidence="3 4" key="1">
    <citation type="journal article" date="2023" name="PLoS ONE">
        <title>Genome-based metabolic and phylogenomic analysis of three Terrisporobacter species.</title>
        <authorList>
            <person name="Boer T."/>
            <person name="Bengelsdorf F.R."/>
            <person name="Bomeke M."/>
            <person name="Daniel R."/>
            <person name="Poehlein A."/>
        </authorList>
    </citation>
    <scope>NUCLEOTIDE SEQUENCE [LARGE SCALE GENOMIC DNA]</scope>
    <source>
        <strain evidence="3 4">DSM 1288</strain>
    </source>
</reference>
<evidence type="ECO:0000259" key="2">
    <source>
        <dbReference type="Pfam" id="PF13393"/>
    </source>
</evidence>